<comment type="cofactor">
    <cofactor evidence="1">
        <name>Mn(2+)</name>
        <dbReference type="ChEBI" id="CHEBI:29035"/>
    </cofactor>
</comment>
<evidence type="ECO:0000256" key="1">
    <source>
        <dbReference type="ARBA" id="ARBA00001936"/>
    </source>
</evidence>
<accession>A0AAD9X5R0</accession>
<evidence type="ECO:0000256" key="4">
    <source>
        <dbReference type="RuleBase" id="RU004273"/>
    </source>
</evidence>
<dbReference type="PROSITE" id="PS00125">
    <property type="entry name" value="SER_THR_PHOSPHATASE"/>
    <property type="match status" value="1"/>
</dbReference>
<proteinExistence type="inferred from homology"/>
<dbReference type="PRINTS" id="PR00114">
    <property type="entry name" value="STPHPHTASE"/>
</dbReference>
<evidence type="ECO:0000313" key="6">
    <source>
        <dbReference type="EMBL" id="KAK2653270.1"/>
    </source>
</evidence>
<keyword evidence="7" id="KW-1185">Reference proteome</keyword>
<feature type="domain" description="Serine/threonine specific protein phosphatases" evidence="5">
    <location>
        <begin position="9"/>
        <end position="14"/>
    </location>
</feature>
<comment type="catalytic activity">
    <reaction evidence="4">
        <text>O-phospho-L-threonyl-[protein] + H2O = L-threonyl-[protein] + phosphate</text>
        <dbReference type="Rhea" id="RHEA:47004"/>
        <dbReference type="Rhea" id="RHEA-COMP:11060"/>
        <dbReference type="Rhea" id="RHEA-COMP:11605"/>
        <dbReference type="ChEBI" id="CHEBI:15377"/>
        <dbReference type="ChEBI" id="CHEBI:30013"/>
        <dbReference type="ChEBI" id="CHEBI:43474"/>
        <dbReference type="ChEBI" id="CHEBI:61977"/>
        <dbReference type="EC" id="3.1.3.16"/>
    </reaction>
</comment>
<name>A0AAD9X5R0_9ROSI</name>
<dbReference type="InterPro" id="IPR006186">
    <property type="entry name" value="Ser/Thr-sp_prot-phosphatase"/>
</dbReference>
<reference evidence="6" key="1">
    <citation type="journal article" date="2023" name="Plant J.">
        <title>Genome sequences and population genomics provide insights into the demographic history, inbreeding, and mutation load of two 'living fossil' tree species of Dipteronia.</title>
        <authorList>
            <person name="Feng Y."/>
            <person name="Comes H.P."/>
            <person name="Chen J."/>
            <person name="Zhu S."/>
            <person name="Lu R."/>
            <person name="Zhang X."/>
            <person name="Li P."/>
            <person name="Qiu J."/>
            <person name="Olsen K.M."/>
            <person name="Qiu Y."/>
        </authorList>
    </citation>
    <scope>NUCLEOTIDE SEQUENCE</scope>
    <source>
        <strain evidence="6">KIB01</strain>
    </source>
</reference>
<evidence type="ECO:0000313" key="7">
    <source>
        <dbReference type="Proteomes" id="UP001280121"/>
    </source>
</evidence>
<dbReference type="AlphaFoldDB" id="A0AAD9X5R0"/>
<keyword evidence="4" id="KW-0378">Hydrolase</keyword>
<evidence type="ECO:0000256" key="3">
    <source>
        <dbReference type="ARBA" id="ARBA00023211"/>
    </source>
</evidence>
<dbReference type="GO" id="GO:0046872">
    <property type="term" value="F:metal ion binding"/>
    <property type="evidence" value="ECO:0007669"/>
    <property type="project" value="UniProtKB-KW"/>
</dbReference>
<dbReference type="InterPro" id="IPR051134">
    <property type="entry name" value="PPP_phosphatase"/>
</dbReference>
<dbReference type="EMBL" id="JANJYI010000004">
    <property type="protein sequence ID" value="KAK2653270.1"/>
    <property type="molecule type" value="Genomic_DNA"/>
</dbReference>
<gene>
    <name evidence="6" type="ORF">Ddye_013126</name>
</gene>
<evidence type="ECO:0000259" key="5">
    <source>
        <dbReference type="PROSITE" id="PS00125"/>
    </source>
</evidence>
<dbReference type="SUPFAM" id="SSF56300">
    <property type="entry name" value="Metallo-dependent phosphatases"/>
    <property type="match status" value="1"/>
</dbReference>
<dbReference type="PANTHER" id="PTHR45668">
    <property type="entry name" value="SERINE/THREONINE-PROTEIN PHOSPHATASE 5-RELATED"/>
    <property type="match status" value="1"/>
</dbReference>
<dbReference type="Proteomes" id="UP001280121">
    <property type="component" value="Unassembled WGS sequence"/>
</dbReference>
<organism evidence="6 7">
    <name type="scientific">Dipteronia dyeriana</name>
    <dbReference type="NCBI Taxonomy" id="168575"/>
    <lineage>
        <taxon>Eukaryota</taxon>
        <taxon>Viridiplantae</taxon>
        <taxon>Streptophyta</taxon>
        <taxon>Embryophyta</taxon>
        <taxon>Tracheophyta</taxon>
        <taxon>Spermatophyta</taxon>
        <taxon>Magnoliopsida</taxon>
        <taxon>eudicotyledons</taxon>
        <taxon>Gunneridae</taxon>
        <taxon>Pentapetalae</taxon>
        <taxon>rosids</taxon>
        <taxon>malvids</taxon>
        <taxon>Sapindales</taxon>
        <taxon>Sapindaceae</taxon>
        <taxon>Hippocastanoideae</taxon>
        <taxon>Acereae</taxon>
        <taxon>Dipteronia</taxon>
    </lineage>
</organism>
<comment type="caution">
    <text evidence="6">The sequence shown here is derived from an EMBL/GenBank/DDBJ whole genome shotgun (WGS) entry which is preliminary data.</text>
</comment>
<dbReference type="EC" id="3.1.3.16" evidence="4"/>
<dbReference type="PANTHER" id="PTHR45668:SF9">
    <property type="entry name" value="SERINE_THREONINE-PROTEIN PHOSPHATASE 7"/>
    <property type="match status" value="1"/>
</dbReference>
<evidence type="ECO:0000256" key="2">
    <source>
        <dbReference type="ARBA" id="ARBA00022723"/>
    </source>
</evidence>
<sequence length="336" mass="37674">MLPDRVYLLRGNHESKDWTLKYGFLAEVCTKFGKKDCKIVYEEFLDCFKALPLASIIASSVYTTHGGLFRSACSFNAQPSKGVKKRKLNTLPLGSLGTLEELAFVNRFLENVPEYGILTDVLWSNPTSVSRIKENTDGVCGGIFWGPDYTETFLRENHLKLIIRSHEGPDARADQDDSRNMLNGYSKDHDVVSGKLFTLFSTPSYPQFARYDNVGAYAVLKPPKFDSPLFLPLKASKRPEVSPYDGFLYNDMDLDEGEDSTSVDSDEDHDLISRDADIYPRTFYSELKMLSPVQLKIWEGVAVARAGSRCIYLPEKHGDLATPGLASVVVGCFRVF</sequence>
<dbReference type="Gene3D" id="3.60.21.10">
    <property type="match status" value="1"/>
</dbReference>
<keyword evidence="2" id="KW-0479">Metal-binding</keyword>
<dbReference type="InterPro" id="IPR029052">
    <property type="entry name" value="Metallo-depent_PP-like"/>
</dbReference>
<dbReference type="InterPro" id="IPR004843">
    <property type="entry name" value="Calcineurin-like_PHP"/>
</dbReference>
<dbReference type="GO" id="GO:0004722">
    <property type="term" value="F:protein serine/threonine phosphatase activity"/>
    <property type="evidence" value="ECO:0007669"/>
    <property type="project" value="UniProtKB-EC"/>
</dbReference>
<keyword evidence="3" id="KW-0464">Manganese</keyword>
<dbReference type="Pfam" id="PF00149">
    <property type="entry name" value="Metallophos"/>
    <property type="match status" value="1"/>
</dbReference>
<protein>
    <recommendedName>
        <fullName evidence="4">Serine/threonine-protein phosphatase</fullName>
        <ecNumber evidence="4">3.1.3.16</ecNumber>
    </recommendedName>
</protein>
<dbReference type="SMART" id="SM00156">
    <property type="entry name" value="PP2Ac"/>
    <property type="match status" value="1"/>
</dbReference>
<comment type="similarity">
    <text evidence="4">Belongs to the PPP phosphatase family.</text>
</comment>